<organism evidence="6 7">
    <name type="scientific">Pseudorhizobium tarimense</name>
    <dbReference type="NCBI Taxonomy" id="1079109"/>
    <lineage>
        <taxon>Bacteria</taxon>
        <taxon>Pseudomonadati</taxon>
        <taxon>Pseudomonadota</taxon>
        <taxon>Alphaproteobacteria</taxon>
        <taxon>Hyphomicrobiales</taxon>
        <taxon>Rhizobiaceae</taxon>
        <taxon>Rhizobium/Agrobacterium group</taxon>
        <taxon>Pseudorhizobium</taxon>
    </lineage>
</organism>
<dbReference type="CDD" id="cd06170">
    <property type="entry name" value="LuxR_C_like"/>
    <property type="match status" value="1"/>
</dbReference>
<dbReference type="SUPFAM" id="SSF46894">
    <property type="entry name" value="C-terminal effector domain of the bipartite response regulators"/>
    <property type="match status" value="1"/>
</dbReference>
<evidence type="ECO:0000259" key="5">
    <source>
        <dbReference type="PROSITE" id="PS50110"/>
    </source>
</evidence>
<name>A0ABV2HD75_9HYPH</name>
<dbReference type="InterPro" id="IPR011006">
    <property type="entry name" value="CheY-like_superfamily"/>
</dbReference>
<dbReference type="Gene3D" id="3.40.50.2300">
    <property type="match status" value="1"/>
</dbReference>
<dbReference type="SUPFAM" id="SSF52172">
    <property type="entry name" value="CheY-like"/>
    <property type="match status" value="1"/>
</dbReference>
<dbReference type="Pfam" id="PF00072">
    <property type="entry name" value="Response_reg"/>
    <property type="match status" value="1"/>
</dbReference>
<evidence type="ECO:0000313" key="7">
    <source>
        <dbReference type="Proteomes" id="UP001549031"/>
    </source>
</evidence>
<dbReference type="PRINTS" id="PR00038">
    <property type="entry name" value="HTHLUXR"/>
</dbReference>
<dbReference type="Pfam" id="PF00196">
    <property type="entry name" value="GerE"/>
    <property type="match status" value="1"/>
</dbReference>
<dbReference type="InterPro" id="IPR000792">
    <property type="entry name" value="Tscrpt_reg_LuxR_C"/>
</dbReference>
<keyword evidence="2 6" id="KW-0238">DNA-binding</keyword>
<comment type="caution">
    <text evidence="6">The sequence shown here is derived from an EMBL/GenBank/DDBJ whole genome shotgun (WGS) entry which is preliminary data.</text>
</comment>
<dbReference type="PANTHER" id="PTHR43214">
    <property type="entry name" value="TWO-COMPONENT RESPONSE REGULATOR"/>
    <property type="match status" value="1"/>
</dbReference>
<evidence type="ECO:0000256" key="3">
    <source>
        <dbReference type="PROSITE-ProRule" id="PRU00169"/>
    </source>
</evidence>
<dbReference type="SMART" id="SM00448">
    <property type="entry name" value="REC"/>
    <property type="match status" value="1"/>
</dbReference>
<dbReference type="PANTHER" id="PTHR43214:SF43">
    <property type="entry name" value="TWO-COMPONENT RESPONSE REGULATOR"/>
    <property type="match status" value="1"/>
</dbReference>
<keyword evidence="1 3" id="KW-0597">Phosphoprotein</keyword>
<dbReference type="InterPro" id="IPR016032">
    <property type="entry name" value="Sig_transdc_resp-reg_C-effctor"/>
</dbReference>
<dbReference type="CDD" id="cd17535">
    <property type="entry name" value="REC_NarL-like"/>
    <property type="match status" value="1"/>
</dbReference>
<evidence type="ECO:0000256" key="1">
    <source>
        <dbReference type="ARBA" id="ARBA00022553"/>
    </source>
</evidence>
<accession>A0ABV2HD75</accession>
<dbReference type="SMART" id="SM00421">
    <property type="entry name" value="HTH_LUXR"/>
    <property type="match status" value="1"/>
</dbReference>
<dbReference type="GO" id="GO:0003677">
    <property type="term" value="F:DNA binding"/>
    <property type="evidence" value="ECO:0007669"/>
    <property type="project" value="UniProtKB-KW"/>
</dbReference>
<dbReference type="RefSeq" id="WP_247246192.1">
    <property type="nucleotide sequence ID" value="NZ_JALJRA010000027.1"/>
</dbReference>
<dbReference type="InterPro" id="IPR058245">
    <property type="entry name" value="NreC/VraR/RcsB-like_REC"/>
</dbReference>
<evidence type="ECO:0000259" key="4">
    <source>
        <dbReference type="PROSITE" id="PS50043"/>
    </source>
</evidence>
<feature type="domain" description="Response regulatory" evidence="5">
    <location>
        <begin position="5"/>
        <end position="120"/>
    </location>
</feature>
<feature type="domain" description="HTH luxR-type" evidence="4">
    <location>
        <begin position="145"/>
        <end position="210"/>
    </location>
</feature>
<evidence type="ECO:0000313" key="6">
    <source>
        <dbReference type="EMBL" id="MET3588500.1"/>
    </source>
</evidence>
<dbReference type="PROSITE" id="PS00622">
    <property type="entry name" value="HTH_LUXR_1"/>
    <property type="match status" value="1"/>
</dbReference>
<evidence type="ECO:0000256" key="2">
    <source>
        <dbReference type="ARBA" id="ARBA00023125"/>
    </source>
</evidence>
<dbReference type="EMBL" id="JBEPLJ010000026">
    <property type="protein sequence ID" value="MET3588500.1"/>
    <property type="molecule type" value="Genomic_DNA"/>
</dbReference>
<dbReference type="Proteomes" id="UP001549031">
    <property type="component" value="Unassembled WGS sequence"/>
</dbReference>
<dbReference type="PROSITE" id="PS50110">
    <property type="entry name" value="RESPONSE_REGULATORY"/>
    <property type="match status" value="1"/>
</dbReference>
<dbReference type="PROSITE" id="PS50043">
    <property type="entry name" value="HTH_LUXR_2"/>
    <property type="match status" value="1"/>
</dbReference>
<protein>
    <submittedName>
        <fullName evidence="6">DNA-binding NarL/FixJ family response regulator</fullName>
    </submittedName>
</protein>
<gene>
    <name evidence="6" type="ORF">ABID21_004636</name>
</gene>
<dbReference type="InterPro" id="IPR039420">
    <property type="entry name" value="WalR-like"/>
</dbReference>
<reference evidence="6 7" key="1">
    <citation type="submission" date="2024-06" db="EMBL/GenBank/DDBJ databases">
        <title>Genomic Encyclopedia of Type Strains, Phase IV (KMG-IV): sequencing the most valuable type-strain genomes for metagenomic binning, comparative biology and taxonomic classification.</title>
        <authorList>
            <person name="Goeker M."/>
        </authorList>
    </citation>
    <scope>NUCLEOTIDE SEQUENCE [LARGE SCALE GENOMIC DNA]</scope>
    <source>
        <strain evidence="6 7">DSM 105042</strain>
    </source>
</reference>
<sequence>MTSIRVAVVDDHPLFREGVVRSLGECPGLEIVAEGASRDDAIAIAGTDAPDVMLMDISMPGNGLNAIKGVLEKQPHAKIVMLTVSEAGEDLASAVRMGAKGYVLKGIGSQGLTEVVKTVASGQSYVAPTLSARLVESLSQASEPKSNPFAELTQREMEVLNLVASGLSNKRIAIALDLHEKTIKHHMTRIFTKLNVTNRTEAALALRDARREGSAEGTQARTI</sequence>
<proteinExistence type="predicted"/>
<dbReference type="InterPro" id="IPR001789">
    <property type="entry name" value="Sig_transdc_resp-reg_receiver"/>
</dbReference>
<feature type="modified residue" description="4-aspartylphosphate" evidence="3">
    <location>
        <position position="56"/>
    </location>
</feature>
<keyword evidence="7" id="KW-1185">Reference proteome</keyword>